<dbReference type="Gene3D" id="3.40.50.300">
    <property type="entry name" value="P-loop containing nucleotide triphosphate hydrolases"/>
    <property type="match status" value="1"/>
</dbReference>
<dbReference type="RefSeq" id="WP_089861292.1">
    <property type="nucleotide sequence ID" value="NZ_FOTI01000015.1"/>
</dbReference>
<dbReference type="OrthoDB" id="9800332at2"/>
<evidence type="ECO:0000313" key="1">
    <source>
        <dbReference type="EMBL" id="SFL50727.1"/>
    </source>
</evidence>
<organism evidence="1 2">
    <name type="scientific">Halanaerobium salsuginis</name>
    <dbReference type="NCBI Taxonomy" id="29563"/>
    <lineage>
        <taxon>Bacteria</taxon>
        <taxon>Bacillati</taxon>
        <taxon>Bacillota</taxon>
        <taxon>Clostridia</taxon>
        <taxon>Halanaerobiales</taxon>
        <taxon>Halanaerobiaceae</taxon>
        <taxon>Halanaerobium</taxon>
    </lineage>
</organism>
<accession>A0A1I4I9H2</accession>
<protein>
    <submittedName>
        <fullName evidence="1">Adenylate kinase</fullName>
    </submittedName>
</protein>
<dbReference type="PRINTS" id="PR01100">
    <property type="entry name" value="SHIKIMTKNASE"/>
</dbReference>
<dbReference type="GO" id="GO:0016301">
    <property type="term" value="F:kinase activity"/>
    <property type="evidence" value="ECO:0007669"/>
    <property type="project" value="UniProtKB-KW"/>
</dbReference>
<keyword evidence="1" id="KW-0418">Kinase</keyword>
<evidence type="ECO:0000313" key="2">
    <source>
        <dbReference type="Proteomes" id="UP000199006"/>
    </source>
</evidence>
<dbReference type="EMBL" id="FOTI01000015">
    <property type="protein sequence ID" value="SFL50727.1"/>
    <property type="molecule type" value="Genomic_DNA"/>
</dbReference>
<proteinExistence type="predicted"/>
<dbReference type="Proteomes" id="UP000199006">
    <property type="component" value="Unassembled WGS sequence"/>
</dbReference>
<keyword evidence="1" id="KW-0808">Transferase</keyword>
<gene>
    <name evidence="1" type="ORF">SAMN02983006_01351</name>
</gene>
<dbReference type="NCBIfam" id="NF004861">
    <property type="entry name" value="PRK06217.1"/>
    <property type="match status" value="1"/>
</dbReference>
<dbReference type="PANTHER" id="PTHR37816:SF2">
    <property type="entry name" value="DNA TOPOLOGY MODULATION PROTEIN FLAR-RELATED PROTEIN"/>
    <property type="match status" value="1"/>
</dbReference>
<reference evidence="1 2" key="1">
    <citation type="submission" date="2016-10" db="EMBL/GenBank/DDBJ databases">
        <authorList>
            <person name="de Groot N.N."/>
        </authorList>
    </citation>
    <scope>NUCLEOTIDE SEQUENCE [LARGE SCALE GENOMIC DNA]</scope>
    <source>
        <strain evidence="1 2">ATCC 51327</strain>
    </source>
</reference>
<dbReference type="InterPro" id="IPR027417">
    <property type="entry name" value="P-loop_NTPase"/>
</dbReference>
<dbReference type="InterPro" id="IPR052922">
    <property type="entry name" value="Cytidylate_Kinase-2"/>
</dbReference>
<dbReference type="STRING" id="29563.SAMN02983006_01351"/>
<dbReference type="Pfam" id="PF13238">
    <property type="entry name" value="AAA_18"/>
    <property type="match status" value="1"/>
</dbReference>
<dbReference type="SUPFAM" id="SSF52540">
    <property type="entry name" value="P-loop containing nucleoside triphosphate hydrolases"/>
    <property type="match status" value="1"/>
</dbReference>
<keyword evidence="2" id="KW-1185">Reference proteome</keyword>
<name>A0A1I4I9H2_9FIRM</name>
<sequence length="186" mass="21651">MLKIHILGPSGSGTTTLGKAISQKYGLAHFDADNYFWKQTTPPFQKVRSIAERRELLSSDLTQETNWLISGSLCGWGDIFMAEFNLVIYLWAPITIRLDRLKKREQKRFGSAVLPGGKMYQRHLQFLDSAARYDYDYTEFRNKRTHLEWLQRLNCPILKIEEVKPISEMLLDVKNIIAKNDELKKI</sequence>
<dbReference type="PANTHER" id="PTHR37816">
    <property type="entry name" value="YALI0E33011P"/>
    <property type="match status" value="1"/>
</dbReference>
<dbReference type="AlphaFoldDB" id="A0A1I4I9H2"/>